<sequence length="309" mass="34306">MAQQDYFIHFGPNANCTLELCSIDESVYGYRPSLAANVIFAGLFTLALGVHAYLGARWKTWTFMWCLILSCLHEITGYVGRIIMWNNPWSFVGFIIQIICITQAPVFYCAAIYVTLHQTIDHFSPSLARFPTKVLIWIFVPFDVTSLALQGAGGALSASSSGSSQTGVNIALAGLILQVITLVIFCAIFGDFFFRYARSSKGQVHGLREKLFVGFLSASVLSTLVRCIFRADELKDGYDGSTVKNEGLFIGLEGVLVIFAVFCLCIGHPGFVFKKNNRMRENTEINKDVTVPLTQQNFGYEHIHSTTYP</sequence>
<dbReference type="EMBL" id="JAIMJC010000004">
    <property type="protein sequence ID" value="KAH0526198.1"/>
    <property type="molecule type" value="Genomic_DNA"/>
</dbReference>
<evidence type="ECO:0000256" key="1">
    <source>
        <dbReference type="ARBA" id="ARBA00004141"/>
    </source>
</evidence>
<feature type="transmembrane region" description="Helical" evidence="5">
    <location>
        <begin position="211"/>
        <end position="229"/>
    </location>
</feature>
<feature type="transmembrane region" description="Helical" evidence="5">
    <location>
        <begin position="61"/>
        <end position="83"/>
    </location>
</feature>
<keyword evidence="3 5" id="KW-1133">Transmembrane helix</keyword>
<dbReference type="Proteomes" id="UP000826573">
    <property type="component" value="Unassembled WGS sequence"/>
</dbReference>
<dbReference type="AlphaFoldDB" id="A0A9P8HED0"/>
<protein>
    <submittedName>
        <fullName evidence="6">Uncharacterized protein</fullName>
    </submittedName>
</protein>
<comment type="caution">
    <text evidence="6">The sequence shown here is derived from an EMBL/GenBank/DDBJ whole genome shotgun (WGS) entry which is preliminary data.</text>
</comment>
<feature type="transmembrane region" description="Helical" evidence="5">
    <location>
        <begin position="34"/>
        <end position="54"/>
    </location>
</feature>
<keyword evidence="4 5" id="KW-0472">Membrane</keyword>
<organism evidence="6 7">
    <name type="scientific">Trichoderma semiorbis</name>
    <dbReference type="NCBI Taxonomy" id="1491008"/>
    <lineage>
        <taxon>Eukaryota</taxon>
        <taxon>Fungi</taxon>
        <taxon>Dikarya</taxon>
        <taxon>Ascomycota</taxon>
        <taxon>Pezizomycotina</taxon>
        <taxon>Sordariomycetes</taxon>
        <taxon>Hypocreomycetidae</taxon>
        <taxon>Hypocreales</taxon>
        <taxon>Hypocreaceae</taxon>
        <taxon>Trichoderma</taxon>
    </lineage>
</organism>
<dbReference type="InterPro" id="IPR007568">
    <property type="entry name" value="RTA1"/>
</dbReference>
<keyword evidence="7" id="KW-1185">Reference proteome</keyword>
<dbReference type="PANTHER" id="PTHR31465">
    <property type="entry name" value="PROTEIN RTA1-RELATED"/>
    <property type="match status" value="1"/>
</dbReference>
<proteinExistence type="predicted"/>
<evidence type="ECO:0000256" key="2">
    <source>
        <dbReference type="ARBA" id="ARBA00022692"/>
    </source>
</evidence>
<name>A0A9P8HED0_9HYPO</name>
<feature type="transmembrane region" description="Helical" evidence="5">
    <location>
        <begin position="134"/>
        <end position="158"/>
    </location>
</feature>
<dbReference type="GO" id="GO:0005886">
    <property type="term" value="C:plasma membrane"/>
    <property type="evidence" value="ECO:0007669"/>
    <property type="project" value="TreeGrafter"/>
</dbReference>
<feature type="transmembrane region" description="Helical" evidence="5">
    <location>
        <begin position="249"/>
        <end position="273"/>
    </location>
</feature>
<dbReference type="PANTHER" id="PTHR31465:SF9">
    <property type="entry name" value="SPHINGOID LONG-CHAIN BASE TRANSPORTER RSB1"/>
    <property type="match status" value="1"/>
</dbReference>
<keyword evidence="2 5" id="KW-0812">Transmembrane</keyword>
<dbReference type="GO" id="GO:0000324">
    <property type="term" value="C:fungal-type vacuole"/>
    <property type="evidence" value="ECO:0007669"/>
    <property type="project" value="TreeGrafter"/>
</dbReference>
<accession>A0A9P8HED0</accession>
<evidence type="ECO:0000256" key="3">
    <source>
        <dbReference type="ARBA" id="ARBA00022989"/>
    </source>
</evidence>
<evidence type="ECO:0000313" key="6">
    <source>
        <dbReference type="EMBL" id="KAH0526198.1"/>
    </source>
</evidence>
<feature type="transmembrane region" description="Helical" evidence="5">
    <location>
        <begin position="170"/>
        <end position="190"/>
    </location>
</feature>
<reference evidence="6 7" key="1">
    <citation type="submission" date="2021-08" db="EMBL/GenBank/DDBJ databases">
        <title>The highly contiguous genome resource for Trichoderma semiorbis FJ059, a fungal antagonistic to plant pathogens.</title>
        <authorList>
            <person name="Liu T."/>
        </authorList>
    </citation>
    <scope>NUCLEOTIDE SEQUENCE [LARGE SCALE GENOMIC DNA]</scope>
    <source>
        <strain evidence="6 7">FJ059</strain>
    </source>
</reference>
<dbReference type="Pfam" id="PF04479">
    <property type="entry name" value="RTA1"/>
    <property type="match status" value="1"/>
</dbReference>
<gene>
    <name evidence="6" type="ORF">TsFJ059_009553</name>
</gene>
<evidence type="ECO:0000256" key="5">
    <source>
        <dbReference type="SAM" id="Phobius"/>
    </source>
</evidence>
<feature type="transmembrane region" description="Helical" evidence="5">
    <location>
        <begin position="89"/>
        <end position="114"/>
    </location>
</feature>
<evidence type="ECO:0000256" key="4">
    <source>
        <dbReference type="ARBA" id="ARBA00023136"/>
    </source>
</evidence>
<evidence type="ECO:0000313" key="7">
    <source>
        <dbReference type="Proteomes" id="UP000826573"/>
    </source>
</evidence>
<comment type="subcellular location">
    <subcellularLocation>
        <location evidence="1">Membrane</location>
        <topology evidence="1">Multi-pass membrane protein</topology>
    </subcellularLocation>
</comment>